<dbReference type="SUPFAM" id="SSF53474">
    <property type="entry name" value="alpha/beta-Hydrolases"/>
    <property type="match status" value="1"/>
</dbReference>
<proteinExistence type="predicted"/>
<keyword evidence="1 3" id="KW-0378">Hydrolase</keyword>
<dbReference type="AlphaFoldDB" id="A0A2N5NEC4"/>
<dbReference type="Pfam" id="PF20434">
    <property type="entry name" value="BD-FAE"/>
    <property type="match status" value="1"/>
</dbReference>
<sequence length="290" mass="33012">MKYFAQKIGENEGEAVFYLQEPSDEIQPERKAPVLVIVPGGAYMWTSDREGEPVAAEYFSRGFSCVVVKYATEGRKFFKENTNPEKIPCSVFPNPLLELAQVMILLRKHAEEWKIDADRIAVAGFSAGGNLAGQLSVYWNTDWLTEQLGENSQMIKPNATILAYPMLNCIHASERKMINQWVNRAMLGEDVSEERLKEVSPVYQVNEDVPPTFLWHTMEDTFVPVENSLEYAQQLRKYKVPFELHIYQNGEHGCALGDERTDSLPDHSQINMQAATWVNLSAGWLKQIFS</sequence>
<reference evidence="3 4" key="1">
    <citation type="journal article" date="2017" name="Genome Med.">
        <title>A novel Ruminococcus gnavus clade enriched in inflammatory bowel disease patients.</title>
        <authorList>
            <person name="Hall A.B."/>
            <person name="Yassour M."/>
            <person name="Sauk J."/>
            <person name="Garner A."/>
            <person name="Jiang X."/>
            <person name="Arthur T."/>
            <person name="Lagoudas G.K."/>
            <person name="Vatanen T."/>
            <person name="Fornelos N."/>
            <person name="Wilson R."/>
            <person name="Bertha M."/>
            <person name="Cohen M."/>
            <person name="Garber J."/>
            <person name="Khalili H."/>
            <person name="Gevers D."/>
            <person name="Ananthakrishnan A.N."/>
            <person name="Kugathasan S."/>
            <person name="Lander E.S."/>
            <person name="Blainey P."/>
            <person name="Vlamakis H."/>
            <person name="Xavier R.J."/>
            <person name="Huttenhower C."/>
        </authorList>
    </citation>
    <scope>NUCLEOTIDE SEQUENCE [LARGE SCALE GENOMIC DNA]</scope>
    <source>
        <strain evidence="3 4">RJX1118</strain>
    </source>
</reference>
<evidence type="ECO:0000256" key="1">
    <source>
        <dbReference type="ARBA" id="ARBA00022801"/>
    </source>
</evidence>
<dbReference type="RefSeq" id="WP_101880301.1">
    <property type="nucleotide sequence ID" value="NZ_NIHM01000033.1"/>
</dbReference>
<gene>
    <name evidence="3" type="ORF">CDL18_14650</name>
</gene>
<dbReference type="Gene3D" id="3.40.50.1820">
    <property type="entry name" value="alpha/beta hydrolase"/>
    <property type="match status" value="1"/>
</dbReference>
<dbReference type="PANTHER" id="PTHR48081:SF6">
    <property type="entry name" value="PEPTIDASE S9 PROLYL OLIGOPEPTIDASE CATALYTIC DOMAIN-CONTAINING PROTEIN"/>
    <property type="match status" value="1"/>
</dbReference>
<dbReference type="EMBL" id="NIHM01000033">
    <property type="protein sequence ID" value="PLT52451.1"/>
    <property type="molecule type" value="Genomic_DNA"/>
</dbReference>
<protein>
    <submittedName>
        <fullName evidence="3">Sugar hydrolase</fullName>
    </submittedName>
</protein>
<dbReference type="GO" id="GO:0016787">
    <property type="term" value="F:hydrolase activity"/>
    <property type="evidence" value="ECO:0007669"/>
    <property type="project" value="UniProtKB-KW"/>
</dbReference>
<accession>A0A2N5NEC4</accession>
<evidence type="ECO:0000313" key="3">
    <source>
        <dbReference type="EMBL" id="PLT52451.1"/>
    </source>
</evidence>
<feature type="domain" description="BD-FAE-like" evidence="2">
    <location>
        <begin position="29"/>
        <end position="235"/>
    </location>
</feature>
<evidence type="ECO:0000313" key="4">
    <source>
        <dbReference type="Proteomes" id="UP000234849"/>
    </source>
</evidence>
<dbReference type="InterPro" id="IPR050300">
    <property type="entry name" value="GDXG_lipolytic_enzyme"/>
</dbReference>
<dbReference type="PANTHER" id="PTHR48081">
    <property type="entry name" value="AB HYDROLASE SUPERFAMILY PROTEIN C4A8.06C"/>
    <property type="match status" value="1"/>
</dbReference>
<dbReference type="InterPro" id="IPR029058">
    <property type="entry name" value="AB_hydrolase_fold"/>
</dbReference>
<comment type="caution">
    <text evidence="3">The sequence shown here is derived from an EMBL/GenBank/DDBJ whole genome shotgun (WGS) entry which is preliminary data.</text>
</comment>
<dbReference type="InterPro" id="IPR049492">
    <property type="entry name" value="BD-FAE-like_dom"/>
</dbReference>
<dbReference type="Proteomes" id="UP000234849">
    <property type="component" value="Unassembled WGS sequence"/>
</dbReference>
<evidence type="ECO:0000259" key="2">
    <source>
        <dbReference type="Pfam" id="PF20434"/>
    </source>
</evidence>
<organism evidence="3 4">
    <name type="scientific">Mediterraneibacter gnavus</name>
    <name type="common">Ruminococcus gnavus</name>
    <dbReference type="NCBI Taxonomy" id="33038"/>
    <lineage>
        <taxon>Bacteria</taxon>
        <taxon>Bacillati</taxon>
        <taxon>Bacillota</taxon>
        <taxon>Clostridia</taxon>
        <taxon>Lachnospirales</taxon>
        <taxon>Lachnospiraceae</taxon>
        <taxon>Mediterraneibacter</taxon>
    </lineage>
</organism>
<name>A0A2N5NEC4_MEDGN</name>